<dbReference type="NCBIfam" id="NF033858">
    <property type="entry name" value="ABC2_perm_RbbA"/>
    <property type="match status" value="1"/>
</dbReference>
<comment type="subcellular location">
    <subcellularLocation>
        <location evidence="1">Membrane</location>
        <topology evidence="1">Multi-pass membrane protein</topology>
    </subcellularLocation>
</comment>
<evidence type="ECO:0000256" key="7">
    <source>
        <dbReference type="SAM" id="Phobius"/>
    </source>
</evidence>
<dbReference type="AlphaFoldDB" id="A0A3S3LNK8"/>
<gene>
    <name evidence="10" type="ORF">EOW66_07265</name>
</gene>
<organism evidence="10 11">
    <name type="scientific">Paenirhodobacter huangdaonensis</name>
    <dbReference type="NCBI Taxonomy" id="2501515"/>
    <lineage>
        <taxon>Bacteria</taxon>
        <taxon>Pseudomonadati</taxon>
        <taxon>Pseudomonadota</taxon>
        <taxon>Alphaproteobacteria</taxon>
        <taxon>Rhodobacterales</taxon>
        <taxon>Rhodobacter group</taxon>
        <taxon>Paenirhodobacter</taxon>
    </lineage>
</organism>
<dbReference type="SUPFAM" id="SSF52540">
    <property type="entry name" value="P-loop containing nucleoside triphosphate hydrolases"/>
    <property type="match status" value="2"/>
</dbReference>
<accession>A0A3S3LNK8</accession>
<dbReference type="InterPro" id="IPR017871">
    <property type="entry name" value="ABC_transporter-like_CS"/>
</dbReference>
<dbReference type="InterPro" id="IPR047817">
    <property type="entry name" value="ABC2_TM_bact-type"/>
</dbReference>
<dbReference type="Pfam" id="PF00005">
    <property type="entry name" value="ABC_tran"/>
    <property type="match status" value="2"/>
</dbReference>
<sequence>MGFAAELEGVSHRYGSTAALADVTLKIPAGCMAGLIGPDGVGKSSLLALVSGVRKLQSGKVTVLGGDMARTAARRRAAPRIAYMPQGLGRNLYPTLSVRENLDFFGRLFGQKAEERAARIKMLLEATGLAPFPDRPAGKLSGGMKQKLSLCCALIHDPDLLILDEPTTGVDPLSRQQFWELIDSIRARTPGMSVIVATAYMEEAERFDWLAAMDDGKVIAQGTPAELRAQAGAETLEEAFIRLLPEDERAGHKPVELRPRVISADKAPAIEARHLTKRFGAFTAVDDVSFEIPVGEIFGFLGSNGCGKTTTMKMMTGLLDPTEGETRLFGEELKNSDMQARLRIGYMSQSFSLYTELTVRQNLELHAKLYGVAPERRAARVNEVLAEFELDEIAREMPESLPLGIRQRLQLAVATIHEPRILILDEPTSGVDPVARDAFWRKLISLSRDKGVTIFISTHFMNEAARCDRISLMHAGKVLAVGRPADLVAERGAQTLEAAFIGYLQDALGPEPAAGNTDFDGQRTPRSPLRQSLTRLWAYTWRETLELVRDPIRLFFALMGPVILLITVGYGISFDVDDLSFAVLDQDQTPESRRLTEQFSAIRQFSEETPLRGTGDMTARMGKGELTVALEIPNGFGRELHQGKVPEVSLWIDGSMPFRAETARGYALGLLTYFSEIYARENGRSDRTGVSIETRYLFNQAFKSTNAIMPSVVMLILIMIPAVMSAIGVVREVETGTIANFRSTPIRKIEFLLGKQIPYIVIATLNFWMLFALGMVLFRPPFTGSLPALAAVTLLYVIATTGIGQLISSFTKTQVSAVFAVAVITIIPTVNFSGLIVPISSLQPSGHALGLAFPGAWYQTVSMGTFLKGFGWADIGVNTLAIAGFALFYIVAAVFALRKQEA</sequence>
<dbReference type="PANTHER" id="PTHR43038">
    <property type="entry name" value="ATP-BINDING CASSETTE, SUB-FAMILY H, MEMBER 1"/>
    <property type="match status" value="1"/>
</dbReference>
<evidence type="ECO:0000256" key="5">
    <source>
        <dbReference type="ARBA" id="ARBA00022989"/>
    </source>
</evidence>
<dbReference type="PROSITE" id="PS50893">
    <property type="entry name" value="ABC_TRANSPORTER_2"/>
    <property type="match status" value="2"/>
</dbReference>
<feature type="transmembrane region" description="Helical" evidence="7">
    <location>
        <begin position="707"/>
        <end position="730"/>
    </location>
</feature>
<reference evidence="10 11" key="2">
    <citation type="submission" date="2019-01" db="EMBL/GenBank/DDBJ databases">
        <title>Sinorhodobacter populi sp. nov. isolated from the symptomatic bark tissue of Populus euramericana canker.</title>
        <authorList>
            <person name="Xu G."/>
        </authorList>
    </citation>
    <scope>NUCLEOTIDE SEQUENCE [LARGE SCALE GENOMIC DNA]</scope>
    <source>
        <strain evidence="10 11">CGMCC 1.12963</strain>
    </source>
</reference>
<dbReference type="PANTHER" id="PTHR43038:SF4">
    <property type="entry name" value="RIBOSOME-ASSOCIATED ATPASE"/>
    <property type="match status" value="1"/>
</dbReference>
<evidence type="ECO:0000313" key="11">
    <source>
        <dbReference type="Proteomes" id="UP000288071"/>
    </source>
</evidence>
<evidence type="ECO:0000256" key="6">
    <source>
        <dbReference type="ARBA" id="ARBA00023136"/>
    </source>
</evidence>
<dbReference type="InterPro" id="IPR003439">
    <property type="entry name" value="ABC_transporter-like_ATP-bd"/>
</dbReference>
<dbReference type="Proteomes" id="UP000288071">
    <property type="component" value="Unassembled WGS sequence"/>
</dbReference>
<dbReference type="RefSeq" id="WP_128155756.1">
    <property type="nucleotide sequence ID" value="NZ_JBHSOM010000009.1"/>
</dbReference>
<evidence type="ECO:0000256" key="3">
    <source>
        <dbReference type="ARBA" id="ARBA00022741"/>
    </source>
</evidence>
<feature type="transmembrane region" description="Helical" evidence="7">
    <location>
        <begin position="784"/>
        <end position="803"/>
    </location>
</feature>
<name>A0A3S3LNK8_9RHOB</name>
<keyword evidence="6 7" id="KW-0472">Membrane</keyword>
<dbReference type="InterPro" id="IPR013525">
    <property type="entry name" value="ABC2_TM"/>
</dbReference>
<keyword evidence="2 7" id="KW-0812">Transmembrane</keyword>
<dbReference type="SMART" id="SM00382">
    <property type="entry name" value="AAA"/>
    <property type="match status" value="2"/>
</dbReference>
<feature type="transmembrane region" description="Helical" evidence="7">
    <location>
        <begin position="757"/>
        <end position="778"/>
    </location>
</feature>
<evidence type="ECO:0000259" key="8">
    <source>
        <dbReference type="PROSITE" id="PS50893"/>
    </source>
</evidence>
<feature type="transmembrane region" description="Helical" evidence="7">
    <location>
        <begin position="815"/>
        <end position="839"/>
    </location>
</feature>
<evidence type="ECO:0000259" key="9">
    <source>
        <dbReference type="PROSITE" id="PS51012"/>
    </source>
</evidence>
<feature type="domain" description="ABC transporter" evidence="8">
    <location>
        <begin position="5"/>
        <end position="240"/>
    </location>
</feature>
<dbReference type="GO" id="GO:0005524">
    <property type="term" value="F:ATP binding"/>
    <property type="evidence" value="ECO:0007669"/>
    <property type="project" value="UniProtKB-KW"/>
</dbReference>
<dbReference type="Pfam" id="PF12698">
    <property type="entry name" value="ABC2_membrane_3"/>
    <property type="match status" value="1"/>
</dbReference>
<dbReference type="PROSITE" id="PS51012">
    <property type="entry name" value="ABC_TM2"/>
    <property type="match status" value="1"/>
</dbReference>
<feature type="domain" description="ABC transporter" evidence="8">
    <location>
        <begin position="270"/>
        <end position="500"/>
    </location>
</feature>
<evidence type="ECO:0000313" key="10">
    <source>
        <dbReference type="EMBL" id="RWR53498.1"/>
    </source>
</evidence>
<dbReference type="GO" id="GO:0016887">
    <property type="term" value="F:ATP hydrolysis activity"/>
    <property type="evidence" value="ECO:0007669"/>
    <property type="project" value="InterPro"/>
</dbReference>
<dbReference type="EMBL" id="SAVA01000003">
    <property type="protein sequence ID" value="RWR53498.1"/>
    <property type="molecule type" value="Genomic_DNA"/>
</dbReference>
<dbReference type="Gene3D" id="3.40.1710.10">
    <property type="entry name" value="abc type-2 transporter like domain"/>
    <property type="match status" value="1"/>
</dbReference>
<dbReference type="GO" id="GO:0140359">
    <property type="term" value="F:ABC-type transporter activity"/>
    <property type="evidence" value="ECO:0007669"/>
    <property type="project" value="InterPro"/>
</dbReference>
<dbReference type="InterPro" id="IPR047651">
    <property type="entry name" value="ABC2_perm_RbbA"/>
</dbReference>
<keyword evidence="11" id="KW-1185">Reference proteome</keyword>
<dbReference type="InterPro" id="IPR003593">
    <property type="entry name" value="AAA+_ATPase"/>
</dbReference>
<dbReference type="Gene3D" id="3.40.50.300">
    <property type="entry name" value="P-loop containing nucleotide triphosphate hydrolases"/>
    <property type="match status" value="2"/>
</dbReference>
<keyword evidence="3" id="KW-0547">Nucleotide-binding</keyword>
<dbReference type="PROSITE" id="PS00211">
    <property type="entry name" value="ABC_TRANSPORTER_1"/>
    <property type="match status" value="1"/>
</dbReference>
<dbReference type="CDD" id="cd03230">
    <property type="entry name" value="ABC_DR_subfamily_A"/>
    <property type="match status" value="1"/>
</dbReference>
<keyword evidence="4 10" id="KW-0067">ATP-binding</keyword>
<proteinExistence type="predicted"/>
<dbReference type="InterPro" id="IPR027417">
    <property type="entry name" value="P-loop_NTPase"/>
</dbReference>
<comment type="caution">
    <text evidence="10">The sequence shown here is derived from an EMBL/GenBank/DDBJ whole genome shotgun (WGS) entry which is preliminary data.</text>
</comment>
<keyword evidence="5 7" id="KW-1133">Transmembrane helix</keyword>
<protein>
    <submittedName>
        <fullName evidence="10">ABC transporter ATP-binding protein/permease</fullName>
    </submittedName>
</protein>
<dbReference type="GO" id="GO:0016020">
    <property type="term" value="C:membrane"/>
    <property type="evidence" value="ECO:0007669"/>
    <property type="project" value="UniProtKB-SubCell"/>
</dbReference>
<feature type="transmembrane region" description="Helical" evidence="7">
    <location>
        <begin position="875"/>
        <end position="897"/>
    </location>
</feature>
<evidence type="ECO:0000256" key="1">
    <source>
        <dbReference type="ARBA" id="ARBA00004141"/>
    </source>
</evidence>
<evidence type="ECO:0000256" key="4">
    <source>
        <dbReference type="ARBA" id="ARBA00022840"/>
    </source>
</evidence>
<feature type="domain" description="ABC transmembrane type-2" evidence="9">
    <location>
        <begin position="664"/>
        <end position="900"/>
    </location>
</feature>
<evidence type="ECO:0000256" key="2">
    <source>
        <dbReference type="ARBA" id="ARBA00022692"/>
    </source>
</evidence>
<reference evidence="11" key="1">
    <citation type="submission" date="2019-01" db="EMBL/GenBank/DDBJ databases">
        <title>Sinorhodobacter populi sp. nov. isolated from the symptomatic bark tissue of Populus euramericana canker.</title>
        <authorList>
            <person name="Li Y."/>
        </authorList>
    </citation>
    <scope>NUCLEOTIDE SEQUENCE [LARGE SCALE GENOMIC DNA]</scope>
    <source>
        <strain evidence="11">CGMCC 1.12963</strain>
    </source>
</reference>